<sequence length="207" mass="23868">MEYKKNDYEELAFLGTGSFGCCSKIKRRRDGKISEWLESCTFDEGFLWRICYQLILALMVCHNTNIDGLVILHRDLKPANVFLTSNWNVKLGDFGSSRLLDLKRGAETITGTPLYMAPEVFRHEKYNEMCDIWSLGCLLYEMSALVPPFSGRSESEIVRKVISGETPDIPDTYSHDFGRFIKAMLNIEVTRILFTIFCFYLRMLISP</sequence>
<dbReference type="AlphaFoldDB" id="A0AAD9N7D9"/>
<evidence type="ECO:0000256" key="9">
    <source>
        <dbReference type="ARBA" id="ARBA00048679"/>
    </source>
</evidence>
<dbReference type="InterPro" id="IPR000719">
    <property type="entry name" value="Prot_kinase_dom"/>
</dbReference>
<comment type="similarity">
    <text evidence="1">Belongs to the protein kinase superfamily. NEK Ser/Thr protein kinase family. NIMA subfamily.</text>
</comment>
<keyword evidence="6" id="KW-0418">Kinase</keyword>
<reference evidence="12" key="1">
    <citation type="journal article" date="2023" name="Mol. Biol. Evol.">
        <title>Third-Generation Sequencing Reveals the Adaptive Role of the Epigenome in Three Deep-Sea Polychaetes.</title>
        <authorList>
            <person name="Perez M."/>
            <person name="Aroh O."/>
            <person name="Sun Y."/>
            <person name="Lan Y."/>
            <person name="Juniper S.K."/>
            <person name="Young C.R."/>
            <person name="Angers B."/>
            <person name="Qian P.Y."/>
        </authorList>
    </citation>
    <scope>NUCLEOTIDE SEQUENCE</scope>
    <source>
        <strain evidence="12">P08H-3</strain>
    </source>
</reference>
<dbReference type="InterPro" id="IPR051131">
    <property type="entry name" value="NEK_Ser/Thr_kinase_NIMA"/>
</dbReference>
<keyword evidence="10" id="KW-0812">Transmembrane</keyword>
<comment type="catalytic activity">
    <reaction evidence="9">
        <text>L-seryl-[protein] + ATP = O-phospho-L-seryl-[protein] + ADP + H(+)</text>
        <dbReference type="Rhea" id="RHEA:17989"/>
        <dbReference type="Rhea" id="RHEA-COMP:9863"/>
        <dbReference type="Rhea" id="RHEA-COMP:11604"/>
        <dbReference type="ChEBI" id="CHEBI:15378"/>
        <dbReference type="ChEBI" id="CHEBI:29999"/>
        <dbReference type="ChEBI" id="CHEBI:30616"/>
        <dbReference type="ChEBI" id="CHEBI:83421"/>
        <dbReference type="ChEBI" id="CHEBI:456216"/>
        <dbReference type="EC" id="2.7.11.1"/>
    </reaction>
</comment>
<organism evidence="12 13">
    <name type="scientific">Paralvinella palmiformis</name>
    <dbReference type="NCBI Taxonomy" id="53620"/>
    <lineage>
        <taxon>Eukaryota</taxon>
        <taxon>Metazoa</taxon>
        <taxon>Spiralia</taxon>
        <taxon>Lophotrochozoa</taxon>
        <taxon>Annelida</taxon>
        <taxon>Polychaeta</taxon>
        <taxon>Sedentaria</taxon>
        <taxon>Canalipalpata</taxon>
        <taxon>Terebellida</taxon>
        <taxon>Terebelliformia</taxon>
        <taxon>Alvinellidae</taxon>
        <taxon>Paralvinella</taxon>
    </lineage>
</organism>
<keyword evidence="3" id="KW-0723">Serine/threonine-protein kinase</keyword>
<dbReference type="SUPFAM" id="SSF56112">
    <property type="entry name" value="Protein kinase-like (PK-like)"/>
    <property type="match status" value="1"/>
</dbReference>
<evidence type="ECO:0000256" key="1">
    <source>
        <dbReference type="ARBA" id="ARBA00010886"/>
    </source>
</evidence>
<dbReference type="PROSITE" id="PS00108">
    <property type="entry name" value="PROTEIN_KINASE_ST"/>
    <property type="match status" value="1"/>
</dbReference>
<evidence type="ECO:0000256" key="5">
    <source>
        <dbReference type="ARBA" id="ARBA00022741"/>
    </source>
</evidence>
<dbReference type="InterPro" id="IPR011009">
    <property type="entry name" value="Kinase-like_dom_sf"/>
</dbReference>
<evidence type="ECO:0000256" key="8">
    <source>
        <dbReference type="ARBA" id="ARBA00047899"/>
    </source>
</evidence>
<evidence type="ECO:0000313" key="13">
    <source>
        <dbReference type="Proteomes" id="UP001208570"/>
    </source>
</evidence>
<evidence type="ECO:0000256" key="6">
    <source>
        <dbReference type="ARBA" id="ARBA00022777"/>
    </source>
</evidence>
<evidence type="ECO:0000256" key="7">
    <source>
        <dbReference type="ARBA" id="ARBA00022840"/>
    </source>
</evidence>
<evidence type="ECO:0000259" key="11">
    <source>
        <dbReference type="PROSITE" id="PS50011"/>
    </source>
</evidence>
<evidence type="ECO:0000256" key="3">
    <source>
        <dbReference type="ARBA" id="ARBA00022527"/>
    </source>
</evidence>
<keyword evidence="10" id="KW-0472">Membrane</keyword>
<dbReference type="EMBL" id="JAODUP010000144">
    <property type="protein sequence ID" value="KAK2159877.1"/>
    <property type="molecule type" value="Genomic_DNA"/>
</dbReference>
<dbReference type="Proteomes" id="UP001208570">
    <property type="component" value="Unassembled WGS sequence"/>
</dbReference>
<feature type="domain" description="Protein kinase" evidence="11">
    <location>
        <begin position="1"/>
        <end position="207"/>
    </location>
</feature>
<keyword evidence="13" id="KW-1185">Reference proteome</keyword>
<keyword evidence="10" id="KW-1133">Transmembrane helix</keyword>
<dbReference type="Gene3D" id="1.10.510.10">
    <property type="entry name" value="Transferase(Phosphotransferase) domain 1"/>
    <property type="match status" value="1"/>
</dbReference>
<evidence type="ECO:0000313" key="12">
    <source>
        <dbReference type="EMBL" id="KAK2159877.1"/>
    </source>
</evidence>
<protein>
    <recommendedName>
        <fullName evidence="2">non-specific serine/threonine protein kinase</fullName>
        <ecNumber evidence="2">2.7.11.1</ecNumber>
    </recommendedName>
</protein>
<gene>
    <name evidence="12" type="ORF">LSH36_144g03024</name>
</gene>
<dbReference type="EC" id="2.7.11.1" evidence="2"/>
<dbReference type="SMART" id="SM00220">
    <property type="entry name" value="S_TKc"/>
    <property type="match status" value="1"/>
</dbReference>
<evidence type="ECO:0000256" key="10">
    <source>
        <dbReference type="SAM" id="Phobius"/>
    </source>
</evidence>
<dbReference type="PANTHER" id="PTHR44899">
    <property type="entry name" value="CAMK FAMILY PROTEIN KINASE"/>
    <property type="match status" value="1"/>
</dbReference>
<dbReference type="PROSITE" id="PS51257">
    <property type="entry name" value="PROKAR_LIPOPROTEIN"/>
    <property type="match status" value="1"/>
</dbReference>
<evidence type="ECO:0000256" key="4">
    <source>
        <dbReference type="ARBA" id="ARBA00022679"/>
    </source>
</evidence>
<keyword evidence="7" id="KW-0067">ATP-binding</keyword>
<comment type="catalytic activity">
    <reaction evidence="8">
        <text>L-threonyl-[protein] + ATP = O-phospho-L-threonyl-[protein] + ADP + H(+)</text>
        <dbReference type="Rhea" id="RHEA:46608"/>
        <dbReference type="Rhea" id="RHEA-COMP:11060"/>
        <dbReference type="Rhea" id="RHEA-COMP:11605"/>
        <dbReference type="ChEBI" id="CHEBI:15378"/>
        <dbReference type="ChEBI" id="CHEBI:30013"/>
        <dbReference type="ChEBI" id="CHEBI:30616"/>
        <dbReference type="ChEBI" id="CHEBI:61977"/>
        <dbReference type="ChEBI" id="CHEBI:456216"/>
        <dbReference type="EC" id="2.7.11.1"/>
    </reaction>
</comment>
<accession>A0AAD9N7D9</accession>
<dbReference type="Gene3D" id="3.30.200.20">
    <property type="entry name" value="Phosphorylase Kinase, domain 1"/>
    <property type="match status" value="1"/>
</dbReference>
<dbReference type="PANTHER" id="PTHR44899:SF10">
    <property type="entry name" value="NIMA-RELATED KINASE 2"/>
    <property type="match status" value="1"/>
</dbReference>
<proteinExistence type="inferred from homology"/>
<dbReference type="GO" id="GO:0005524">
    <property type="term" value="F:ATP binding"/>
    <property type="evidence" value="ECO:0007669"/>
    <property type="project" value="UniProtKB-KW"/>
</dbReference>
<keyword evidence="5" id="KW-0547">Nucleotide-binding</keyword>
<dbReference type="GO" id="GO:0004674">
    <property type="term" value="F:protein serine/threonine kinase activity"/>
    <property type="evidence" value="ECO:0007669"/>
    <property type="project" value="UniProtKB-KW"/>
</dbReference>
<keyword evidence="4" id="KW-0808">Transferase</keyword>
<evidence type="ECO:0000256" key="2">
    <source>
        <dbReference type="ARBA" id="ARBA00012513"/>
    </source>
</evidence>
<dbReference type="PROSITE" id="PS50011">
    <property type="entry name" value="PROTEIN_KINASE_DOM"/>
    <property type="match status" value="1"/>
</dbReference>
<dbReference type="Pfam" id="PF00069">
    <property type="entry name" value="Pkinase"/>
    <property type="match status" value="1"/>
</dbReference>
<feature type="transmembrane region" description="Helical" evidence="10">
    <location>
        <begin position="189"/>
        <end position="205"/>
    </location>
</feature>
<comment type="caution">
    <text evidence="12">The sequence shown here is derived from an EMBL/GenBank/DDBJ whole genome shotgun (WGS) entry which is preliminary data.</text>
</comment>
<dbReference type="InterPro" id="IPR008271">
    <property type="entry name" value="Ser/Thr_kinase_AS"/>
</dbReference>
<name>A0AAD9N7D9_9ANNE</name>